<keyword evidence="1" id="KW-0732">Signal</keyword>
<feature type="signal peptide" evidence="1">
    <location>
        <begin position="1"/>
        <end position="29"/>
    </location>
</feature>
<accession>A0AAU8A3F5</accession>
<protein>
    <submittedName>
        <fullName evidence="3">META domain-containing protein</fullName>
    </submittedName>
</protein>
<organism evidence="3">
    <name type="scientific">Polynucleobacter sp. UK-FUSCHL-C3</name>
    <dbReference type="NCBI Taxonomy" id="2955208"/>
    <lineage>
        <taxon>Bacteria</taxon>
        <taxon>Pseudomonadati</taxon>
        <taxon>Pseudomonadota</taxon>
        <taxon>Betaproteobacteria</taxon>
        <taxon>Burkholderiales</taxon>
        <taxon>Burkholderiaceae</taxon>
        <taxon>Polynucleobacter</taxon>
    </lineage>
</organism>
<feature type="chain" id="PRO_5043896758" evidence="1">
    <location>
        <begin position="30"/>
        <end position="168"/>
    </location>
</feature>
<evidence type="ECO:0000313" key="3">
    <source>
        <dbReference type="EMBL" id="XCC58139.1"/>
    </source>
</evidence>
<dbReference type="PANTHER" id="PTHR35535:SF2">
    <property type="entry name" value="DUF306 DOMAIN-CONTAINING PROTEIN"/>
    <property type="match status" value="1"/>
</dbReference>
<name>A0AAU8A3F5_9BURK</name>
<evidence type="ECO:0000259" key="2">
    <source>
        <dbReference type="Pfam" id="PF03724"/>
    </source>
</evidence>
<feature type="domain" description="DUF306" evidence="2">
    <location>
        <begin position="44"/>
        <end position="160"/>
    </location>
</feature>
<sequence length="168" mass="18769">MLKLLTPFGKRIQRSILLVSGVCVLGACANITPPCAAKNTPPAAELKGTHWELSRWNLPPNAMGEVRLRSLPNDQGQKIQLQFSGNRMSGYSACNRFTAQIVEDTRGFQINQIATTRMACSTAREEIERDFLYLLNDYRTIARDGDRLLIIGPNREVLSFSQINLSSK</sequence>
<dbReference type="InterPro" id="IPR005184">
    <property type="entry name" value="DUF306_Meta_HslJ"/>
</dbReference>
<dbReference type="Gene3D" id="2.40.128.270">
    <property type="match status" value="1"/>
</dbReference>
<dbReference type="PANTHER" id="PTHR35535">
    <property type="entry name" value="HEAT SHOCK PROTEIN HSLJ"/>
    <property type="match status" value="1"/>
</dbReference>
<dbReference type="InterPro" id="IPR053147">
    <property type="entry name" value="Hsp_HslJ-like"/>
</dbReference>
<dbReference type="AlphaFoldDB" id="A0AAU8A3F5"/>
<dbReference type="EMBL" id="CP099959">
    <property type="protein sequence ID" value="XCC58139.1"/>
    <property type="molecule type" value="Genomic_DNA"/>
</dbReference>
<dbReference type="PROSITE" id="PS51257">
    <property type="entry name" value="PROKAR_LIPOPROTEIN"/>
    <property type="match status" value="1"/>
</dbReference>
<reference evidence="3" key="1">
    <citation type="submission" date="2022-06" db="EMBL/GenBank/DDBJ databases">
        <title>New Polynucleobacter species.</title>
        <authorList>
            <person name="Hahn M.W."/>
        </authorList>
    </citation>
    <scope>NUCLEOTIDE SEQUENCE</scope>
    <source>
        <strain evidence="3">UK-FUSCHL-C3</strain>
    </source>
</reference>
<dbReference type="Pfam" id="PF03724">
    <property type="entry name" value="META"/>
    <property type="match status" value="1"/>
</dbReference>
<gene>
    <name evidence="3" type="ORF">NKE59_02290</name>
</gene>
<evidence type="ECO:0000256" key="1">
    <source>
        <dbReference type="SAM" id="SignalP"/>
    </source>
</evidence>
<proteinExistence type="predicted"/>
<dbReference type="RefSeq" id="WP_353439305.1">
    <property type="nucleotide sequence ID" value="NZ_CP099959.1"/>
</dbReference>
<dbReference type="InterPro" id="IPR038670">
    <property type="entry name" value="HslJ-like_sf"/>
</dbReference>